<proteinExistence type="predicted"/>
<dbReference type="Proteomes" id="UP000499080">
    <property type="component" value="Unassembled WGS sequence"/>
</dbReference>
<dbReference type="AlphaFoldDB" id="A0A4Y2RWS4"/>
<comment type="caution">
    <text evidence="1">The sequence shown here is derived from an EMBL/GenBank/DDBJ whole genome shotgun (WGS) entry which is preliminary data.</text>
</comment>
<keyword evidence="2" id="KW-1185">Reference proteome</keyword>
<dbReference type="EMBL" id="BGPR01018848">
    <property type="protein sequence ID" value="GBN80302.1"/>
    <property type="molecule type" value="Genomic_DNA"/>
</dbReference>
<dbReference type="SUPFAM" id="SSF101576">
    <property type="entry name" value="Supernatant protein factor (SPF), C-terminal domain"/>
    <property type="match status" value="1"/>
</dbReference>
<name>A0A4Y2RWS4_ARAVE</name>
<dbReference type="InterPro" id="IPR036598">
    <property type="entry name" value="GOLD_dom_sf"/>
</dbReference>
<accession>A0A4Y2RWS4</accession>
<dbReference type="Gene3D" id="2.60.120.680">
    <property type="entry name" value="GOLD domain"/>
    <property type="match status" value="1"/>
</dbReference>
<reference evidence="1 2" key="1">
    <citation type="journal article" date="2019" name="Sci. Rep.">
        <title>Orb-weaving spider Araneus ventricosus genome elucidates the spidroin gene catalogue.</title>
        <authorList>
            <person name="Kono N."/>
            <person name="Nakamura H."/>
            <person name="Ohtoshi R."/>
            <person name="Moran D.A.P."/>
            <person name="Shinohara A."/>
            <person name="Yoshida Y."/>
            <person name="Fujiwara M."/>
            <person name="Mori M."/>
            <person name="Tomita M."/>
            <person name="Arakawa K."/>
        </authorList>
    </citation>
    <scope>NUCLEOTIDE SEQUENCE [LARGE SCALE GENOMIC DNA]</scope>
</reference>
<organism evidence="1 2">
    <name type="scientific">Araneus ventricosus</name>
    <name type="common">Orbweaver spider</name>
    <name type="synonym">Epeira ventricosa</name>
    <dbReference type="NCBI Taxonomy" id="182803"/>
    <lineage>
        <taxon>Eukaryota</taxon>
        <taxon>Metazoa</taxon>
        <taxon>Ecdysozoa</taxon>
        <taxon>Arthropoda</taxon>
        <taxon>Chelicerata</taxon>
        <taxon>Arachnida</taxon>
        <taxon>Araneae</taxon>
        <taxon>Araneomorphae</taxon>
        <taxon>Entelegynae</taxon>
        <taxon>Araneoidea</taxon>
        <taxon>Araneidae</taxon>
        <taxon>Araneus</taxon>
    </lineage>
</organism>
<dbReference type="OrthoDB" id="6435818at2759"/>
<evidence type="ECO:0000313" key="1">
    <source>
        <dbReference type="EMBL" id="GBN80302.1"/>
    </source>
</evidence>
<protein>
    <submittedName>
        <fullName evidence="1">Uncharacterized protein</fullName>
    </submittedName>
</protein>
<sequence length="116" mass="13598">MSRGCKKLTLASDAEKLTVKPFSKEEIHFEVMEENSYLEWEFEMTNKDIDFSLLFRRESSEYFGPIEIIPKQRIDASDEPEKGCFKCEKAGICEYIKPFEVLFSFHRVSLKLLEGN</sequence>
<evidence type="ECO:0000313" key="2">
    <source>
        <dbReference type="Proteomes" id="UP000499080"/>
    </source>
</evidence>
<gene>
    <name evidence="1" type="ORF">AVEN_157471_1</name>
</gene>